<evidence type="ECO:0000256" key="2">
    <source>
        <dbReference type="ARBA" id="ARBA00004496"/>
    </source>
</evidence>
<keyword evidence="7" id="KW-0539">Nucleus</keyword>
<evidence type="ECO:0000313" key="10">
    <source>
        <dbReference type="EMBL" id="GFH59544.1"/>
    </source>
</evidence>
<evidence type="ECO:0000259" key="9">
    <source>
        <dbReference type="PROSITE" id="PS50250"/>
    </source>
</evidence>
<comment type="caution">
    <text evidence="10">The sequence shown here is derived from an EMBL/GenBank/DDBJ whole genome shotgun (WGS) entry which is preliminary data.</text>
</comment>
<protein>
    <recommendedName>
        <fullName evidence="4">COP9 signalosome complex subunit 3</fullName>
    </recommendedName>
</protein>
<gene>
    <name evidence="10" type="ORF">CTEN210_16020</name>
</gene>
<feature type="domain" description="PCI" evidence="9">
    <location>
        <begin position="180"/>
        <end position="362"/>
    </location>
</feature>
<dbReference type="GO" id="GO:0005737">
    <property type="term" value="C:cytoplasm"/>
    <property type="evidence" value="ECO:0007669"/>
    <property type="project" value="UniProtKB-SubCell"/>
</dbReference>
<reference evidence="10 11" key="1">
    <citation type="journal article" date="2021" name="Sci. Rep.">
        <title>The genome of the diatom Chaetoceros tenuissimus carries an ancient integrated fragment of an extant virus.</title>
        <authorList>
            <person name="Hongo Y."/>
            <person name="Kimura K."/>
            <person name="Takaki Y."/>
            <person name="Yoshida Y."/>
            <person name="Baba S."/>
            <person name="Kobayashi G."/>
            <person name="Nagasaki K."/>
            <person name="Hano T."/>
            <person name="Tomaru Y."/>
        </authorList>
    </citation>
    <scope>NUCLEOTIDE SEQUENCE [LARGE SCALE GENOMIC DNA]</scope>
    <source>
        <strain evidence="10 11">NIES-3715</strain>
    </source>
</reference>
<organism evidence="10 11">
    <name type="scientific">Chaetoceros tenuissimus</name>
    <dbReference type="NCBI Taxonomy" id="426638"/>
    <lineage>
        <taxon>Eukaryota</taxon>
        <taxon>Sar</taxon>
        <taxon>Stramenopiles</taxon>
        <taxon>Ochrophyta</taxon>
        <taxon>Bacillariophyta</taxon>
        <taxon>Coscinodiscophyceae</taxon>
        <taxon>Chaetocerotophycidae</taxon>
        <taxon>Chaetocerotales</taxon>
        <taxon>Chaetocerotaceae</taxon>
        <taxon>Chaetoceros</taxon>
    </lineage>
</organism>
<evidence type="ECO:0000256" key="6">
    <source>
        <dbReference type="ARBA" id="ARBA00022790"/>
    </source>
</evidence>
<proteinExistence type="inferred from homology"/>
<evidence type="ECO:0000313" key="11">
    <source>
        <dbReference type="Proteomes" id="UP001054902"/>
    </source>
</evidence>
<keyword evidence="5" id="KW-0963">Cytoplasm</keyword>
<dbReference type="EMBL" id="BLLK01000069">
    <property type="protein sequence ID" value="GFH59544.1"/>
    <property type="molecule type" value="Genomic_DNA"/>
</dbReference>
<sequence length="426" mass="47698">MSDNNNSNSSDAEAATSAPLSAEYFTELANCPPEEINNLLAQPNLDSTALAAANIIITPDQYLKYLKSCMTLSPVFSSQPIENEQDAAFTKLFCNIRNAIGALSLTQRHVISSCGILKEMQKVPLNAANIEFLQCCILASQYRYALHNMPCLVKEKDVVDYLRFHHLKGIIYYGNDLLIDAIKEFNIVLQTPAMDVSQVMISAWKKLVLVKCTLDQKDVLKLPNGVSQAVSRYFKGYSSLESTLEFYKSLGEKFHNMTVHALDKLVHQHSEQLQADGNLGMVQRLYSVLEKRIVHTTQNTYSCIPIERLAQKLNLTREECVEYLVQVTMHQQRQVSTGNNDSFVKFTVDEEEGVVYFDSEEKDHGLENNIQECMELVQKIKELDVKLASSSKYQMNVMKATAASEGKSGSGVNESGDNSKSVIDFS</sequence>
<dbReference type="InterPro" id="IPR050756">
    <property type="entry name" value="CSN3"/>
</dbReference>
<evidence type="ECO:0000256" key="7">
    <source>
        <dbReference type="ARBA" id="ARBA00023242"/>
    </source>
</evidence>
<evidence type="ECO:0000256" key="4">
    <source>
        <dbReference type="ARBA" id="ARBA00014878"/>
    </source>
</evidence>
<dbReference type="GO" id="GO:0006511">
    <property type="term" value="P:ubiquitin-dependent protein catabolic process"/>
    <property type="evidence" value="ECO:0007669"/>
    <property type="project" value="TreeGrafter"/>
</dbReference>
<name>A0AAD3D810_9STRA</name>
<comment type="similarity">
    <text evidence="3">Belongs to the CSN3 family.</text>
</comment>
<keyword evidence="6" id="KW-0736">Signalosome</keyword>
<dbReference type="AlphaFoldDB" id="A0AAD3D810"/>
<evidence type="ECO:0000256" key="3">
    <source>
        <dbReference type="ARBA" id="ARBA00007084"/>
    </source>
</evidence>
<accession>A0AAD3D810</accession>
<dbReference type="PROSITE" id="PS50250">
    <property type="entry name" value="PCI"/>
    <property type="match status" value="1"/>
</dbReference>
<evidence type="ECO:0000256" key="5">
    <source>
        <dbReference type="ARBA" id="ARBA00022490"/>
    </source>
</evidence>
<dbReference type="GO" id="GO:0008180">
    <property type="term" value="C:COP9 signalosome"/>
    <property type="evidence" value="ECO:0007669"/>
    <property type="project" value="UniProtKB-KW"/>
</dbReference>
<dbReference type="InterPro" id="IPR000717">
    <property type="entry name" value="PCI_dom"/>
</dbReference>
<feature type="compositionally biased region" description="Polar residues" evidence="8">
    <location>
        <begin position="410"/>
        <end position="426"/>
    </location>
</feature>
<feature type="region of interest" description="Disordered" evidence="8">
    <location>
        <begin position="400"/>
        <end position="426"/>
    </location>
</feature>
<evidence type="ECO:0000256" key="8">
    <source>
        <dbReference type="SAM" id="MobiDB-lite"/>
    </source>
</evidence>
<dbReference type="PANTHER" id="PTHR10758">
    <property type="entry name" value="26S PROTEASOME NON-ATPASE REGULATORY SUBUNIT 3/COP9 SIGNALOSOME COMPLEX SUBUNIT 3"/>
    <property type="match status" value="1"/>
</dbReference>
<dbReference type="InterPro" id="IPR055089">
    <property type="entry name" value="COP9_N"/>
</dbReference>
<dbReference type="Proteomes" id="UP001054902">
    <property type="component" value="Unassembled WGS sequence"/>
</dbReference>
<dbReference type="Pfam" id="PF01399">
    <property type="entry name" value="PCI"/>
    <property type="match status" value="1"/>
</dbReference>
<comment type="subcellular location">
    <subcellularLocation>
        <location evidence="2">Cytoplasm</location>
    </subcellularLocation>
    <subcellularLocation>
        <location evidence="1">Nucleus</location>
    </subcellularLocation>
</comment>
<dbReference type="Pfam" id="PF22788">
    <property type="entry name" value="COP9_hel_rpt"/>
    <property type="match status" value="1"/>
</dbReference>
<keyword evidence="11" id="KW-1185">Reference proteome</keyword>
<dbReference type="PANTHER" id="PTHR10758:SF1">
    <property type="entry name" value="COP9 SIGNALOSOME COMPLEX SUBUNIT 3"/>
    <property type="match status" value="1"/>
</dbReference>
<evidence type="ECO:0000256" key="1">
    <source>
        <dbReference type="ARBA" id="ARBA00004123"/>
    </source>
</evidence>